<evidence type="ECO:0000256" key="1">
    <source>
        <dbReference type="SAM" id="MobiDB-lite"/>
    </source>
</evidence>
<comment type="caution">
    <text evidence="2">The sequence shown here is derived from an EMBL/GenBank/DDBJ whole genome shotgun (WGS) entry which is preliminary data.</text>
</comment>
<dbReference type="EMBL" id="CAJNJA010012933">
    <property type="protein sequence ID" value="CAE7308775.1"/>
    <property type="molecule type" value="Genomic_DNA"/>
</dbReference>
<feature type="region of interest" description="Disordered" evidence="1">
    <location>
        <begin position="236"/>
        <end position="318"/>
    </location>
</feature>
<feature type="non-terminal residue" evidence="2">
    <location>
        <position position="318"/>
    </location>
</feature>
<protein>
    <submittedName>
        <fullName evidence="2">U2AF2 protein</fullName>
    </submittedName>
</protein>
<keyword evidence="3" id="KW-1185">Reference proteome</keyword>
<reference evidence="2" key="1">
    <citation type="submission" date="2021-02" db="EMBL/GenBank/DDBJ databases">
        <authorList>
            <person name="Dougan E. K."/>
            <person name="Rhodes N."/>
            <person name="Thang M."/>
            <person name="Chan C."/>
        </authorList>
    </citation>
    <scope>NUCLEOTIDE SEQUENCE</scope>
</reference>
<proteinExistence type="predicted"/>
<dbReference type="Proteomes" id="UP000601435">
    <property type="component" value="Unassembled WGS sequence"/>
</dbReference>
<name>A0A812NIM9_9DINO</name>
<evidence type="ECO:0000313" key="3">
    <source>
        <dbReference type="Proteomes" id="UP000601435"/>
    </source>
</evidence>
<organism evidence="2 3">
    <name type="scientific">Symbiodinium necroappetens</name>
    <dbReference type="NCBI Taxonomy" id="1628268"/>
    <lineage>
        <taxon>Eukaryota</taxon>
        <taxon>Sar</taxon>
        <taxon>Alveolata</taxon>
        <taxon>Dinophyceae</taxon>
        <taxon>Suessiales</taxon>
        <taxon>Symbiodiniaceae</taxon>
        <taxon>Symbiodinium</taxon>
    </lineage>
</organism>
<sequence length="318" mass="34697">MVIFEQCSDSLLYIFRWNKAHGHNTVAKYCPDELAKLMEYKKVFAGDGMRNRPEPPGIFSDFFADADIFIKVRGRYDSSANFSAQKYPCPLSDESFGFEGGECCGLPLGGLDAKLLMPTRWCFWASDGRQITCPGPDEDGEKKSPTNFERCLPEGQKFRLMQNKVRNQLSLIFKAPQLRRLERAIRCRNRLVLQSLMEELSGVPEGLRAAAQKLLSGFRPDPSELPKAPELKAMPMAPKAPAEAESGLPLKASPPPKAMPQPKFKAKGPAPVKPKAQEPSTGGADASPTVASPTEPVAKAAPVLEDFATSAAAPGTDE</sequence>
<dbReference type="OrthoDB" id="10357233at2759"/>
<feature type="compositionally biased region" description="Low complexity" evidence="1">
    <location>
        <begin position="236"/>
        <end position="245"/>
    </location>
</feature>
<gene>
    <name evidence="2" type="primary">U2AF2</name>
    <name evidence="2" type="ORF">SNEC2469_LOCUS7675</name>
</gene>
<evidence type="ECO:0000313" key="2">
    <source>
        <dbReference type="EMBL" id="CAE7308775.1"/>
    </source>
</evidence>
<dbReference type="AlphaFoldDB" id="A0A812NIM9"/>
<accession>A0A812NIM9</accession>